<organism evidence="2 3">
    <name type="scientific">Tannerella forsythia (strain ATCC 43037 / JCM 10827 / CCUG 21028 A / KCTC 5666 / FDC 338)</name>
    <name type="common">Bacteroides forsythus</name>
    <dbReference type="NCBI Taxonomy" id="203275"/>
    <lineage>
        <taxon>Bacteria</taxon>
        <taxon>Pseudomonadati</taxon>
        <taxon>Bacteroidota</taxon>
        <taxon>Bacteroidia</taxon>
        <taxon>Bacteroidales</taxon>
        <taxon>Tannerellaceae</taxon>
        <taxon>Tannerella</taxon>
    </lineage>
</organism>
<dbReference type="HOGENOM" id="CLU_3085665_0_0_10"/>
<protein>
    <submittedName>
        <fullName evidence="2">Uncharacterized protein</fullName>
    </submittedName>
</protein>
<evidence type="ECO:0000256" key="1">
    <source>
        <dbReference type="SAM" id="Phobius"/>
    </source>
</evidence>
<dbReference type="STRING" id="203275.BFO_0893"/>
<gene>
    <name evidence="2" type="ordered locus">BFO_0893</name>
</gene>
<keyword evidence="3" id="KW-1185">Reference proteome</keyword>
<dbReference type="KEGG" id="tfo:BFO_0893"/>
<dbReference type="EMBL" id="CP003191">
    <property type="protein sequence ID" value="AEW19898.1"/>
    <property type="molecule type" value="Genomic_DNA"/>
</dbReference>
<sequence>MQYFNPLLHTAKINYFSFGRIDEQANSDFGNNLVIIVNVAVRIIFLSRKNRP</sequence>
<evidence type="ECO:0000313" key="2">
    <source>
        <dbReference type="EMBL" id="AEW19898.1"/>
    </source>
</evidence>
<proteinExistence type="predicted"/>
<feature type="transmembrane region" description="Helical" evidence="1">
    <location>
        <begin position="29"/>
        <end position="47"/>
    </location>
</feature>
<reference evidence="3" key="1">
    <citation type="submission" date="2011-12" db="EMBL/GenBank/DDBJ databases">
        <title>Complete sequence of Tannerella forsythia ATCC 43037.</title>
        <authorList>
            <person name="Dewhirst F."/>
            <person name="Tanner A."/>
            <person name="Izard J."/>
            <person name="Brinkac L."/>
            <person name="Durkin A.S."/>
            <person name="Hostetler J."/>
            <person name="Shetty J."/>
            <person name="Torralba M."/>
            <person name="Gill S."/>
            <person name="Nelson K."/>
        </authorList>
    </citation>
    <scope>NUCLEOTIDE SEQUENCE [LARGE SCALE GENOMIC DNA]</scope>
    <source>
        <strain evidence="3">ATCC 43037 / JCM 10827 / CCUG 33226 / KCTC 5666 / FDC 338</strain>
    </source>
</reference>
<evidence type="ECO:0000313" key="3">
    <source>
        <dbReference type="Proteomes" id="UP000005436"/>
    </source>
</evidence>
<keyword evidence="1" id="KW-0472">Membrane</keyword>
<accession>G8UPF8</accession>
<dbReference type="Proteomes" id="UP000005436">
    <property type="component" value="Chromosome"/>
</dbReference>
<keyword evidence="1" id="KW-0812">Transmembrane</keyword>
<name>G8UPF8_TANFA</name>
<dbReference type="AlphaFoldDB" id="G8UPF8"/>
<keyword evidence="1" id="KW-1133">Transmembrane helix</keyword>